<evidence type="ECO:0000313" key="3">
    <source>
        <dbReference type="Proteomes" id="UP000028007"/>
    </source>
</evidence>
<organism evidence="2 3">
    <name type="scientific">Pedobacter antarcticus 4BY</name>
    <dbReference type="NCBI Taxonomy" id="1358423"/>
    <lineage>
        <taxon>Bacteria</taxon>
        <taxon>Pseudomonadati</taxon>
        <taxon>Bacteroidota</taxon>
        <taxon>Sphingobacteriia</taxon>
        <taxon>Sphingobacteriales</taxon>
        <taxon>Sphingobacteriaceae</taxon>
        <taxon>Pedobacter</taxon>
    </lineage>
</organism>
<evidence type="ECO:0000256" key="1">
    <source>
        <dbReference type="SAM" id="Phobius"/>
    </source>
</evidence>
<feature type="transmembrane region" description="Helical" evidence="1">
    <location>
        <begin position="69"/>
        <end position="87"/>
    </location>
</feature>
<gene>
    <name evidence="2" type="ORF">N180_07200</name>
</gene>
<keyword evidence="1" id="KW-0472">Membrane</keyword>
<comment type="caution">
    <text evidence="2">The sequence shown here is derived from an EMBL/GenBank/DDBJ whole genome shotgun (WGS) entry which is preliminary data.</text>
</comment>
<proteinExistence type="predicted"/>
<keyword evidence="1" id="KW-0812">Transmembrane</keyword>
<sequence length="88" mass="10158">MKTSAYYLDQKTVQHNISSFTTKYIPMKTSAYQHLSQPLVSDRMYNSYQSHISSLSAAKTYIMDKLTTVSPFLLMLIPVLTVMIYSFF</sequence>
<keyword evidence="1" id="KW-1133">Transmembrane helix</keyword>
<dbReference type="EMBL" id="JNFF01000074">
    <property type="protein sequence ID" value="KEQ29325.1"/>
    <property type="molecule type" value="Genomic_DNA"/>
</dbReference>
<keyword evidence="3" id="KW-1185">Reference proteome</keyword>
<accession>A0A081PF52</accession>
<reference evidence="2 3" key="1">
    <citation type="journal article" date="1992" name="Int. J. Syst. Bacteriol.">
        <title>Sphingobacterium antarcticus sp. nov. a Psychrotrophic Bacterium from the Soils of Schirmacher Oasis, Antarctica.</title>
        <authorList>
            <person name="Shivaji S."/>
            <person name="Ray M.K."/>
            <person name="Rao N.S."/>
            <person name="Saiserr L."/>
            <person name="Jagannadham M.V."/>
            <person name="Kumar G.S."/>
            <person name="Reddy G."/>
            <person name="Bhargava P.M."/>
        </authorList>
    </citation>
    <scope>NUCLEOTIDE SEQUENCE [LARGE SCALE GENOMIC DNA]</scope>
    <source>
        <strain evidence="2 3">4BY</strain>
    </source>
</reference>
<dbReference type="AlphaFoldDB" id="A0A081PF52"/>
<evidence type="ECO:0000313" key="2">
    <source>
        <dbReference type="EMBL" id="KEQ29325.1"/>
    </source>
</evidence>
<protein>
    <submittedName>
        <fullName evidence="2">Uncharacterized protein</fullName>
    </submittedName>
</protein>
<dbReference type="Proteomes" id="UP000028007">
    <property type="component" value="Unassembled WGS sequence"/>
</dbReference>
<name>A0A081PF52_9SPHI</name>